<name>A0A484IEC1_9ARCH</name>
<evidence type="ECO:0000313" key="4">
    <source>
        <dbReference type="EMBL" id="VFJ14477.1"/>
    </source>
</evidence>
<feature type="transmembrane region" description="Helical" evidence="2">
    <location>
        <begin position="375"/>
        <end position="395"/>
    </location>
</feature>
<proteinExistence type="predicted"/>
<dbReference type="GO" id="GO:0016491">
    <property type="term" value="F:oxidoreductase activity"/>
    <property type="evidence" value="ECO:0007669"/>
    <property type="project" value="InterPro"/>
</dbReference>
<dbReference type="PROSITE" id="PS51352">
    <property type="entry name" value="THIOREDOXIN_2"/>
    <property type="match status" value="1"/>
</dbReference>
<dbReference type="InterPro" id="IPR013766">
    <property type="entry name" value="Thioredoxin_domain"/>
</dbReference>
<keyword evidence="2" id="KW-0812">Transmembrane</keyword>
<dbReference type="GO" id="GO:0016209">
    <property type="term" value="F:antioxidant activity"/>
    <property type="evidence" value="ECO:0007669"/>
    <property type="project" value="InterPro"/>
</dbReference>
<dbReference type="Proteomes" id="UP000294299">
    <property type="component" value="Chromosome NFRAN"/>
</dbReference>
<sequence>MTLSILSFYSLITFFSFMLLLNTNTLNADENEVVNLIAFGQTTASTQADDNNQPNQAIPKERIKGYEALSLENGKPITISNVTGKVIILNSWATWCIPCREEMPGLQQLYEEYKGSGLEIIGVSVDSFGMENRIKLFTEQMGITYPIWHDPNDFFTRTFKAIGVPESYLIDGNGNLYHQWKGQFNPISDNTKALVEDALSKVAPTFTSSRTISSSTNSTTDLGSSGSTSIERSTSVESDITTIGIPVAFAAGLLSFLSPCILPIIPSFVAFITGMSSDELLNRNNKKRNEGSSSRVGESYDSLGSDIHNRIDSKTASSGVGEELEKQESVHKRTSIKSTTFLRGCLFILGFSLVFVALGASITAIGSAFHEYSRWIEIIGGIMIILFGLNLLGILKIPGTQRDRGYKFTKRPAGHIGSLLIGMGFGAGWTPCIGPILASILTIAAVTTSMYEGILLLTVYSAGLAIPFLISALAIDKYLVTYKKLTKYMPWIHRISVALLIIMGILLLSGYLTLVTTSLAGTFPMLG</sequence>
<dbReference type="GeneID" id="39421406"/>
<dbReference type="Pfam" id="PF13386">
    <property type="entry name" value="DsbD_2"/>
    <property type="match status" value="1"/>
</dbReference>
<evidence type="ECO:0000259" key="3">
    <source>
        <dbReference type="PROSITE" id="PS51352"/>
    </source>
</evidence>
<dbReference type="SUPFAM" id="SSF52833">
    <property type="entry name" value="Thioredoxin-like"/>
    <property type="match status" value="1"/>
</dbReference>
<evidence type="ECO:0000256" key="2">
    <source>
        <dbReference type="SAM" id="Phobius"/>
    </source>
</evidence>
<reference evidence="4 5" key="1">
    <citation type="submission" date="2019-02" db="EMBL/GenBank/DDBJ databases">
        <authorList>
            <person name="Lehtovirta-Morley E L."/>
        </authorList>
    </citation>
    <scope>NUCLEOTIDE SEQUENCE [LARGE SCALE GENOMIC DNA]</scope>
    <source>
        <strain evidence="4">NFRAN1</strain>
    </source>
</reference>
<feature type="domain" description="Thioredoxin" evidence="3">
    <location>
        <begin position="52"/>
        <end position="204"/>
    </location>
</feature>
<feature type="transmembrane region" description="Helical" evidence="2">
    <location>
        <begin position="247"/>
        <end position="273"/>
    </location>
</feature>
<dbReference type="OrthoDB" id="115386at2157"/>
<dbReference type="InterPro" id="IPR051790">
    <property type="entry name" value="Cytochrome_c-biogenesis_DsbD"/>
</dbReference>
<dbReference type="KEGG" id="nfn:NFRAN_2155"/>
<dbReference type="Pfam" id="PF00578">
    <property type="entry name" value="AhpC-TSA"/>
    <property type="match status" value="1"/>
</dbReference>
<dbReference type="PANTHER" id="PTHR31272">
    <property type="entry name" value="CYTOCHROME C-TYPE BIOGENESIS PROTEIN HI_1454-RELATED"/>
    <property type="match status" value="1"/>
</dbReference>
<gene>
    <name evidence="4" type="primary">resA</name>
    <name evidence="4" type="ORF">NFRAN_2155</name>
</gene>
<protein>
    <submittedName>
        <fullName evidence="4">Thiol-disulfide oxidoreductase ResA</fullName>
    </submittedName>
</protein>
<keyword evidence="2" id="KW-1133">Transmembrane helix</keyword>
<keyword evidence="5" id="KW-1185">Reference proteome</keyword>
<organism evidence="4 5">
    <name type="scientific">Candidatus Nitrosocosmicus franklandianus</name>
    <dbReference type="NCBI Taxonomy" id="1798806"/>
    <lineage>
        <taxon>Archaea</taxon>
        <taxon>Nitrososphaerota</taxon>
        <taxon>Nitrososphaeria</taxon>
        <taxon>Nitrososphaerales</taxon>
        <taxon>Nitrososphaeraceae</taxon>
        <taxon>Candidatus Nitrosocosmicus</taxon>
    </lineage>
</organism>
<feature type="transmembrane region" description="Helical" evidence="2">
    <location>
        <begin position="341"/>
        <end position="369"/>
    </location>
</feature>
<dbReference type="InterPro" id="IPR039447">
    <property type="entry name" value="UreH-like_TM_dom"/>
</dbReference>
<feature type="region of interest" description="Disordered" evidence="1">
    <location>
        <begin position="209"/>
        <end position="235"/>
    </location>
</feature>
<evidence type="ECO:0000256" key="1">
    <source>
        <dbReference type="SAM" id="MobiDB-lite"/>
    </source>
</evidence>
<dbReference type="EMBL" id="LR216287">
    <property type="protein sequence ID" value="VFJ14477.1"/>
    <property type="molecule type" value="Genomic_DNA"/>
</dbReference>
<dbReference type="InterPro" id="IPR000866">
    <property type="entry name" value="AhpC/TSA"/>
</dbReference>
<keyword evidence="2" id="KW-0472">Membrane</keyword>
<dbReference type="InterPro" id="IPR036249">
    <property type="entry name" value="Thioredoxin-like_sf"/>
</dbReference>
<dbReference type="AlphaFoldDB" id="A0A484IEC1"/>
<dbReference type="CDD" id="cd02966">
    <property type="entry name" value="TlpA_like_family"/>
    <property type="match status" value="1"/>
</dbReference>
<evidence type="ECO:0000313" key="5">
    <source>
        <dbReference type="Proteomes" id="UP000294299"/>
    </source>
</evidence>
<feature type="region of interest" description="Disordered" evidence="1">
    <location>
        <begin position="283"/>
        <end position="324"/>
    </location>
</feature>
<feature type="transmembrane region" description="Helical" evidence="2">
    <location>
        <begin position="453"/>
        <end position="475"/>
    </location>
</feature>
<accession>A0A484IEC1</accession>
<dbReference type="PANTHER" id="PTHR31272:SF4">
    <property type="entry name" value="CYTOCHROME C-TYPE BIOGENESIS PROTEIN HI_1454-RELATED"/>
    <property type="match status" value="1"/>
</dbReference>
<dbReference type="RefSeq" id="WP_134484670.1">
    <property type="nucleotide sequence ID" value="NZ_LR216287.1"/>
</dbReference>
<feature type="transmembrane region" description="Helical" evidence="2">
    <location>
        <begin position="416"/>
        <end position="447"/>
    </location>
</feature>
<feature type="transmembrane region" description="Helical" evidence="2">
    <location>
        <begin position="495"/>
        <end position="520"/>
    </location>
</feature>
<dbReference type="Gene3D" id="3.40.30.10">
    <property type="entry name" value="Glutaredoxin"/>
    <property type="match status" value="1"/>
</dbReference>